<proteinExistence type="inferred from homology"/>
<feature type="binding site" evidence="9">
    <location>
        <position position="376"/>
    </location>
    <ligand>
        <name>Zn(2+)</name>
        <dbReference type="ChEBI" id="CHEBI:29105"/>
        <note>catalytic</note>
    </ligand>
</feature>
<feature type="active site" description="Proton donor" evidence="7">
    <location>
        <position position="441"/>
    </location>
</feature>
<keyword evidence="10" id="KW-0175">Coiled coil</keyword>
<dbReference type="FunFam" id="3.30.2010.30:FF:000001">
    <property type="entry name" value="Leukotriene A(4) hydrolase"/>
    <property type="match status" value="1"/>
</dbReference>
<evidence type="ECO:0000313" key="13">
    <source>
        <dbReference type="Proteomes" id="UP000692954"/>
    </source>
</evidence>
<keyword evidence="2" id="KW-0645">Protease</keyword>
<dbReference type="PANTHER" id="PTHR45726">
    <property type="entry name" value="LEUKOTRIENE A-4 HYDROLASE"/>
    <property type="match status" value="1"/>
</dbReference>
<dbReference type="AlphaFoldDB" id="A0A8S1KGU0"/>
<keyword evidence="13" id="KW-1185">Reference proteome</keyword>
<gene>
    <name evidence="12" type="ORF">PSON_ATCC_30995.1.T0080442</name>
</gene>
<sequence length="655" mass="75455">MQALRQFYLSRYYKKSMYGLLGLGFVGAMLLISTKIRRQQQKQKSLDHLQSNELSTQGTIFNSLDKCSLSNLNQVRTLKTSIKLEIDFKQQIIQGRVILTMKAINDIVKVQLDAKMLNVLQVKVNNEDTTFNYRQQLVQELGDQLEITTQKQANEEFQIEIIYQTQQNVHNGQVALNWLQPSQTFGNKHPFLFTQSEAIYARSLFPCQDSPSIKSTFDIELTVPEPLKAYGSGILVKETKDGNNNTFYFNQPVAIPAYLFAICAGDLEKKQISDRTYVIAEPALVNKCSQEFQDMESYLQAIENYLTPYKWSQYTVVVLPKAFPFGGMENPNLTFLSPSLIVGDKSETSVVIHEMIHSWSGNSMTCQNWECFWLNEGITTFIENKIVGRIFGQNQQTLHGLLGDNSLKNSINNYGPTHTYTSLSPKIDQQNPDDCFSAIPYQKGCQYLRFLESLIGENLFQQFIRLVVSQYTLNSDQFKALLEKFLNENNISGIDIQWQSWIIDPGMPKNQLNIDQQFKDRYETLANNLYESQLQLEDFQNLHSNEKCYILDLLGNKQITEKLMKDLEEEYQLFDSNNPEILHRVLIYGINCGYKVALGDKLSQFLSMNGRMKFINPVYRALAQKQPELGLRIFNMYKNSYHSIAVAQIQKMFQK</sequence>
<reference evidence="12" key="1">
    <citation type="submission" date="2021-01" db="EMBL/GenBank/DDBJ databases">
        <authorList>
            <consortium name="Genoscope - CEA"/>
            <person name="William W."/>
        </authorList>
    </citation>
    <scope>NUCLEOTIDE SEQUENCE</scope>
</reference>
<dbReference type="InterPro" id="IPR014782">
    <property type="entry name" value="Peptidase_M1_dom"/>
</dbReference>
<dbReference type="InterPro" id="IPR049980">
    <property type="entry name" value="LTA4H_cat"/>
</dbReference>
<evidence type="ECO:0000256" key="1">
    <source>
        <dbReference type="ARBA" id="ARBA00010136"/>
    </source>
</evidence>
<dbReference type="InterPro" id="IPR034015">
    <property type="entry name" value="M1_LTA4H"/>
</dbReference>
<dbReference type="InterPro" id="IPR045357">
    <property type="entry name" value="Aminopeptidase_N-like_N"/>
</dbReference>
<evidence type="ECO:0000256" key="5">
    <source>
        <dbReference type="ARBA" id="ARBA00022833"/>
    </source>
</evidence>
<dbReference type="Pfam" id="PF01433">
    <property type="entry name" value="Peptidase_M1"/>
    <property type="match status" value="1"/>
</dbReference>
<accession>A0A8S1KGU0</accession>
<keyword evidence="3 9" id="KW-0479">Metal-binding</keyword>
<dbReference type="CDD" id="cd09599">
    <property type="entry name" value="M1_LTA4H"/>
    <property type="match status" value="1"/>
</dbReference>
<evidence type="ECO:0000256" key="3">
    <source>
        <dbReference type="ARBA" id="ARBA00022723"/>
    </source>
</evidence>
<evidence type="ECO:0000256" key="6">
    <source>
        <dbReference type="ARBA" id="ARBA00023049"/>
    </source>
</evidence>
<feature type="binding site" evidence="9">
    <location>
        <position position="357"/>
    </location>
    <ligand>
        <name>Zn(2+)</name>
        <dbReference type="ChEBI" id="CHEBI:29105"/>
        <note>catalytic</note>
    </ligand>
</feature>
<evidence type="ECO:0000313" key="12">
    <source>
        <dbReference type="EMBL" id="CAD8054730.1"/>
    </source>
</evidence>
<comment type="cofactor">
    <cofactor evidence="9">
        <name>Zn(2+)</name>
        <dbReference type="ChEBI" id="CHEBI:29105"/>
    </cofactor>
    <text evidence="9">Binds 1 zinc ion per subunit.</text>
</comment>
<evidence type="ECO:0000256" key="10">
    <source>
        <dbReference type="SAM" id="Coils"/>
    </source>
</evidence>
<dbReference type="Pfam" id="PF17900">
    <property type="entry name" value="Peptidase_M1_N"/>
    <property type="match status" value="1"/>
</dbReference>
<evidence type="ECO:0000256" key="2">
    <source>
        <dbReference type="ARBA" id="ARBA00022670"/>
    </source>
</evidence>
<feature type="binding site" evidence="8">
    <location>
        <begin position="195"/>
        <end position="197"/>
    </location>
    <ligand>
        <name>a peptide</name>
        <dbReference type="ChEBI" id="CHEBI:60466"/>
    </ligand>
</feature>
<dbReference type="GO" id="GO:0008237">
    <property type="term" value="F:metallopeptidase activity"/>
    <property type="evidence" value="ECO:0007669"/>
    <property type="project" value="UniProtKB-KW"/>
</dbReference>
<keyword evidence="4" id="KW-0378">Hydrolase</keyword>
<dbReference type="GO" id="GO:0005829">
    <property type="term" value="C:cytosol"/>
    <property type="evidence" value="ECO:0007669"/>
    <property type="project" value="TreeGrafter"/>
</dbReference>
<dbReference type="SMART" id="SM01263">
    <property type="entry name" value="Leuk-A4-hydro_C"/>
    <property type="match status" value="1"/>
</dbReference>
<feature type="domain" description="Peptidase M1 leukotriene A4 hydrolase/aminopeptidase C-terminal" evidence="11">
    <location>
        <begin position="524"/>
        <end position="653"/>
    </location>
</feature>
<comment type="caution">
    <text evidence="12">The sequence shown here is derived from an EMBL/GenBank/DDBJ whole genome shotgun (WGS) entry which is preliminary data.</text>
</comment>
<keyword evidence="6" id="KW-0482">Metalloprotease</keyword>
<evidence type="ECO:0000256" key="7">
    <source>
        <dbReference type="PIRSR" id="PIRSR634015-1"/>
    </source>
</evidence>
<name>A0A8S1KGU0_9CILI</name>
<comment type="similarity">
    <text evidence="1">Belongs to the peptidase M1 family.</text>
</comment>
<dbReference type="OrthoDB" id="10031169at2759"/>
<organism evidence="12 13">
    <name type="scientific">Paramecium sonneborni</name>
    <dbReference type="NCBI Taxonomy" id="65129"/>
    <lineage>
        <taxon>Eukaryota</taxon>
        <taxon>Sar</taxon>
        <taxon>Alveolata</taxon>
        <taxon>Ciliophora</taxon>
        <taxon>Intramacronucleata</taxon>
        <taxon>Oligohymenophorea</taxon>
        <taxon>Peniculida</taxon>
        <taxon>Parameciidae</taxon>
        <taxon>Paramecium</taxon>
    </lineage>
</organism>
<feature type="binding site" evidence="8">
    <location>
        <begin position="611"/>
        <end position="613"/>
    </location>
    <ligand>
        <name>a peptide</name>
        <dbReference type="ChEBI" id="CHEBI:60466"/>
    </ligand>
</feature>
<evidence type="ECO:0000256" key="9">
    <source>
        <dbReference type="PIRSR" id="PIRSR634015-3"/>
    </source>
</evidence>
<dbReference type="GO" id="GO:0006508">
    <property type="term" value="P:proteolysis"/>
    <property type="evidence" value="ECO:0007669"/>
    <property type="project" value="UniProtKB-KW"/>
</dbReference>
<dbReference type="GO" id="GO:0008270">
    <property type="term" value="F:zinc ion binding"/>
    <property type="evidence" value="ECO:0007669"/>
    <property type="project" value="InterPro"/>
</dbReference>
<keyword evidence="5 9" id="KW-0862">Zinc</keyword>
<dbReference type="Pfam" id="PF09127">
    <property type="entry name" value="Leuk-A4-hydro_C"/>
    <property type="match status" value="1"/>
</dbReference>
<evidence type="ECO:0000256" key="8">
    <source>
        <dbReference type="PIRSR" id="PIRSR634015-2"/>
    </source>
</evidence>
<dbReference type="Proteomes" id="UP000692954">
    <property type="component" value="Unassembled WGS sequence"/>
</dbReference>
<dbReference type="InterPro" id="IPR015211">
    <property type="entry name" value="Peptidase_M1_C"/>
</dbReference>
<feature type="active site" description="Proton acceptor" evidence="7">
    <location>
        <position position="354"/>
    </location>
</feature>
<protein>
    <recommendedName>
        <fullName evidence="11">Peptidase M1 leukotriene A4 hydrolase/aminopeptidase C-terminal domain-containing protein</fullName>
    </recommendedName>
</protein>
<evidence type="ECO:0000256" key="4">
    <source>
        <dbReference type="ARBA" id="ARBA00022801"/>
    </source>
</evidence>
<dbReference type="PANTHER" id="PTHR45726:SF3">
    <property type="entry name" value="LEUKOTRIENE A-4 HYDROLASE"/>
    <property type="match status" value="1"/>
</dbReference>
<feature type="binding site" evidence="8">
    <location>
        <begin position="324"/>
        <end position="329"/>
    </location>
    <ligand>
        <name>a peptide</name>
        <dbReference type="ChEBI" id="CHEBI:60466"/>
    </ligand>
</feature>
<feature type="coiled-coil region" evidence="10">
    <location>
        <begin position="550"/>
        <end position="577"/>
    </location>
</feature>
<evidence type="ECO:0000259" key="11">
    <source>
        <dbReference type="SMART" id="SM01263"/>
    </source>
</evidence>
<dbReference type="EMBL" id="CAJJDN010000008">
    <property type="protein sequence ID" value="CAD8054730.1"/>
    <property type="molecule type" value="Genomic_DNA"/>
</dbReference>
<feature type="binding site" evidence="9">
    <location>
        <position position="353"/>
    </location>
    <ligand>
        <name>Zn(2+)</name>
        <dbReference type="ChEBI" id="CHEBI:29105"/>
        <note>catalytic</note>
    </ligand>
</feature>